<sequence>MKLYSCLKSKNIRLKLGNLEMFSCQLITLQAIPQTFKWKEKMEILKLLFFPSSVTSPTNGSRTVYMAAEAWATLKDTTLAKSWNKLLSSEESITASEELPNSQFCRVDDQGSSDNEEELRDDDKVEKRPSNEEAFHCLETAMKWLDQQEE</sequence>
<evidence type="ECO:0000313" key="3">
    <source>
        <dbReference type="Proteomes" id="UP001235939"/>
    </source>
</evidence>
<keyword evidence="3" id="KW-1185">Reference proteome</keyword>
<protein>
    <submittedName>
        <fullName evidence="2">Uncharacterized protein</fullName>
    </submittedName>
</protein>
<reference evidence="2 3" key="1">
    <citation type="submission" date="2022-01" db="EMBL/GenBank/DDBJ databases">
        <title>A chromosomal length assembly of Cordylochernes scorpioides.</title>
        <authorList>
            <person name="Zeh D."/>
            <person name="Zeh J."/>
        </authorList>
    </citation>
    <scope>NUCLEOTIDE SEQUENCE [LARGE SCALE GENOMIC DNA]</scope>
    <source>
        <strain evidence="2">IN4F17</strain>
        <tissue evidence="2">Whole Body</tissue>
    </source>
</reference>
<dbReference type="Proteomes" id="UP001235939">
    <property type="component" value="Chromosome 03"/>
</dbReference>
<name>A0ABY6KA05_9ARAC</name>
<feature type="compositionally biased region" description="Basic and acidic residues" evidence="1">
    <location>
        <begin position="121"/>
        <end position="132"/>
    </location>
</feature>
<dbReference type="EMBL" id="CP092865">
    <property type="protein sequence ID" value="UYV65667.1"/>
    <property type="molecule type" value="Genomic_DNA"/>
</dbReference>
<gene>
    <name evidence="2" type="ORF">LAZ67_3005030</name>
</gene>
<feature type="region of interest" description="Disordered" evidence="1">
    <location>
        <begin position="93"/>
        <end position="132"/>
    </location>
</feature>
<organism evidence="2 3">
    <name type="scientific">Cordylochernes scorpioides</name>
    <dbReference type="NCBI Taxonomy" id="51811"/>
    <lineage>
        <taxon>Eukaryota</taxon>
        <taxon>Metazoa</taxon>
        <taxon>Ecdysozoa</taxon>
        <taxon>Arthropoda</taxon>
        <taxon>Chelicerata</taxon>
        <taxon>Arachnida</taxon>
        <taxon>Pseudoscorpiones</taxon>
        <taxon>Cheliferoidea</taxon>
        <taxon>Chernetidae</taxon>
        <taxon>Cordylochernes</taxon>
    </lineage>
</organism>
<accession>A0ABY6KA05</accession>
<proteinExistence type="predicted"/>
<evidence type="ECO:0000256" key="1">
    <source>
        <dbReference type="SAM" id="MobiDB-lite"/>
    </source>
</evidence>
<evidence type="ECO:0000313" key="2">
    <source>
        <dbReference type="EMBL" id="UYV65667.1"/>
    </source>
</evidence>
<feature type="compositionally biased region" description="Polar residues" evidence="1">
    <location>
        <begin position="93"/>
        <end position="104"/>
    </location>
</feature>